<dbReference type="InterPro" id="IPR051673">
    <property type="entry name" value="SSDNA_exonuclease_RecJ"/>
</dbReference>
<dbReference type="InterPro" id="IPR041122">
    <property type="entry name" value="RecJ_OB"/>
</dbReference>
<evidence type="ECO:0000313" key="3">
    <source>
        <dbReference type="EMBL" id="GAH46135.1"/>
    </source>
</evidence>
<keyword evidence="1" id="KW-0378">Hydrolase</keyword>
<dbReference type="Gene3D" id="2.40.50.460">
    <property type="match status" value="1"/>
</dbReference>
<gene>
    <name evidence="3" type="ORF">S03H2_17314</name>
</gene>
<dbReference type="PANTHER" id="PTHR30255">
    <property type="entry name" value="SINGLE-STRANDED-DNA-SPECIFIC EXONUCLEASE RECJ"/>
    <property type="match status" value="1"/>
</dbReference>
<dbReference type="GO" id="GO:0016787">
    <property type="term" value="F:hydrolase activity"/>
    <property type="evidence" value="ECO:0007669"/>
    <property type="project" value="UniProtKB-KW"/>
</dbReference>
<organism evidence="3">
    <name type="scientific">marine sediment metagenome</name>
    <dbReference type="NCBI Taxonomy" id="412755"/>
    <lineage>
        <taxon>unclassified sequences</taxon>
        <taxon>metagenomes</taxon>
        <taxon>ecological metagenomes</taxon>
    </lineage>
</organism>
<dbReference type="EMBL" id="BARU01008920">
    <property type="protein sequence ID" value="GAH46135.1"/>
    <property type="molecule type" value="Genomic_DNA"/>
</dbReference>
<proteinExistence type="predicted"/>
<name>X1GMR0_9ZZZZ</name>
<protein>
    <recommendedName>
        <fullName evidence="2">RecJ OB domain-containing protein</fullName>
    </recommendedName>
</protein>
<evidence type="ECO:0000256" key="1">
    <source>
        <dbReference type="ARBA" id="ARBA00022801"/>
    </source>
</evidence>
<sequence>SNYGGHDRAAGFSLSSSFMPKFEGRLFNIASELRLPDQREEKLTIDAEVPPAYMNPNLIKVVELFEPYGEGNPALCFLTRGVRIEALEIIGKLEMSHVKLLLSAGKYRWPAVYWNAAERAGKDFKPADTVDIVYRLARNYFQNTETLQLTILDLKQ</sequence>
<accession>X1GMR0</accession>
<feature type="non-terminal residue" evidence="3">
    <location>
        <position position="1"/>
    </location>
</feature>
<comment type="caution">
    <text evidence="3">The sequence shown here is derived from an EMBL/GenBank/DDBJ whole genome shotgun (WGS) entry which is preliminary data.</text>
</comment>
<feature type="domain" description="RecJ OB" evidence="2">
    <location>
        <begin position="45"/>
        <end position="153"/>
    </location>
</feature>
<dbReference type="Pfam" id="PF17768">
    <property type="entry name" value="RecJ_OB"/>
    <property type="match status" value="1"/>
</dbReference>
<dbReference type="PANTHER" id="PTHR30255:SF2">
    <property type="entry name" value="SINGLE-STRANDED-DNA-SPECIFIC EXONUCLEASE RECJ"/>
    <property type="match status" value="1"/>
</dbReference>
<evidence type="ECO:0000259" key="2">
    <source>
        <dbReference type="Pfam" id="PF17768"/>
    </source>
</evidence>
<dbReference type="AlphaFoldDB" id="X1GMR0"/>
<reference evidence="3" key="1">
    <citation type="journal article" date="2014" name="Front. Microbiol.">
        <title>High frequency of phylogenetically diverse reductive dehalogenase-homologous genes in deep subseafloor sedimentary metagenomes.</title>
        <authorList>
            <person name="Kawai M."/>
            <person name="Futagami T."/>
            <person name="Toyoda A."/>
            <person name="Takaki Y."/>
            <person name="Nishi S."/>
            <person name="Hori S."/>
            <person name="Arai W."/>
            <person name="Tsubouchi T."/>
            <person name="Morono Y."/>
            <person name="Uchiyama I."/>
            <person name="Ito T."/>
            <person name="Fujiyama A."/>
            <person name="Inagaki F."/>
            <person name="Takami H."/>
        </authorList>
    </citation>
    <scope>NUCLEOTIDE SEQUENCE</scope>
    <source>
        <strain evidence="3">Expedition CK06-06</strain>
    </source>
</reference>